<dbReference type="Proteomes" id="UP000255207">
    <property type="component" value="Unassembled WGS sequence"/>
</dbReference>
<keyword evidence="5 7" id="KW-1133">Transmembrane helix</keyword>
<comment type="subcellular location">
    <subcellularLocation>
        <location evidence="1">Cell membrane</location>
        <topology evidence="1">Multi-pass membrane protein</topology>
    </subcellularLocation>
</comment>
<feature type="transmembrane region" description="Helical" evidence="7">
    <location>
        <begin position="117"/>
        <end position="138"/>
    </location>
</feature>
<dbReference type="InterPro" id="IPR050833">
    <property type="entry name" value="Poly_Biosynth_Transport"/>
</dbReference>
<accession>A0A370L5Q1</accession>
<comment type="similarity">
    <text evidence="2">Belongs to the polysaccharide synthase family.</text>
</comment>
<evidence type="ECO:0000256" key="6">
    <source>
        <dbReference type="ARBA" id="ARBA00023136"/>
    </source>
</evidence>
<feature type="transmembrane region" description="Helical" evidence="7">
    <location>
        <begin position="410"/>
        <end position="429"/>
    </location>
</feature>
<proteinExistence type="inferred from homology"/>
<keyword evidence="6 7" id="KW-0472">Membrane</keyword>
<dbReference type="AlphaFoldDB" id="A0A370L5Q1"/>
<keyword evidence="9" id="KW-1185">Reference proteome</keyword>
<dbReference type="EMBL" id="QQTP01000007">
    <property type="protein sequence ID" value="RDJ24290.1"/>
    <property type="molecule type" value="Genomic_DNA"/>
</dbReference>
<evidence type="ECO:0000313" key="9">
    <source>
        <dbReference type="Proteomes" id="UP000255207"/>
    </source>
</evidence>
<reference evidence="9" key="1">
    <citation type="submission" date="2018-07" db="EMBL/GenBank/DDBJ databases">
        <authorList>
            <person name="Safronova V.I."/>
            <person name="Chirak E.R."/>
            <person name="Sazanova A.L."/>
        </authorList>
    </citation>
    <scope>NUCLEOTIDE SEQUENCE [LARGE SCALE GENOMIC DNA]</scope>
    <source>
        <strain evidence="9">RCAM04685</strain>
    </source>
</reference>
<evidence type="ECO:0000256" key="3">
    <source>
        <dbReference type="ARBA" id="ARBA00022475"/>
    </source>
</evidence>
<feature type="transmembrane region" description="Helical" evidence="7">
    <location>
        <begin position="259"/>
        <end position="276"/>
    </location>
</feature>
<keyword evidence="3" id="KW-1003">Cell membrane</keyword>
<dbReference type="GO" id="GO:0005886">
    <property type="term" value="C:plasma membrane"/>
    <property type="evidence" value="ECO:0007669"/>
    <property type="project" value="UniProtKB-SubCell"/>
</dbReference>
<feature type="transmembrane region" description="Helical" evidence="7">
    <location>
        <begin position="384"/>
        <end position="404"/>
    </location>
</feature>
<feature type="transmembrane region" description="Helical" evidence="7">
    <location>
        <begin position="173"/>
        <end position="192"/>
    </location>
</feature>
<evidence type="ECO:0000256" key="2">
    <source>
        <dbReference type="ARBA" id="ARBA00007430"/>
    </source>
</evidence>
<feature type="transmembrane region" description="Helical" evidence="7">
    <location>
        <begin position="144"/>
        <end position="161"/>
    </location>
</feature>
<dbReference type="PANTHER" id="PTHR30250:SF10">
    <property type="entry name" value="LIPOPOLYSACCHARIDE BIOSYNTHESIS PROTEIN WZXC"/>
    <property type="match status" value="1"/>
</dbReference>
<name>A0A370L5Q1_9HYPH</name>
<evidence type="ECO:0008006" key="10">
    <source>
        <dbReference type="Google" id="ProtNLM"/>
    </source>
</evidence>
<sequence>MAICASRARPPVSRSLMRRPGALRRISPMRVSAHLLRSSLLRSSWTVIDQGVVSLGAFLLNIVLARHLPPAEYGAFALVLGTLMLVQLINSSLIFYPMSIRSTVLAEDERQKLIGRSLVLLAGLCLPLMLLVGTGLVLMGRADLLVPLLLYFFVAQVQETLRRGLFAEFRHRDALIGDLIGCLGQVALVLLLLQHGPVDLAEVFYALALASSVALAVNYWQVRADFRDLRRLRATMADFWSLGRWSLANNLTGASRIQLFLWGLAALFGAAATASFQAAHNVINLANPILLGLCNVIPQTAARKFQDGYGTAWLAARPYALAGALPILLCYGVLLVAPELVLHLLYGAGSAYAGLVLPIRILAAGALLGYSADMVCSYMHGVDAARLALLINGLGTFAALSLFLPLATHFGVAGACGAVLASSFVRLIASQWILSRMIADGRQPVV</sequence>
<gene>
    <name evidence="8" type="ORF">DWE98_14255</name>
</gene>
<feature type="transmembrane region" description="Helical" evidence="7">
    <location>
        <begin position="319"/>
        <end position="346"/>
    </location>
</feature>
<dbReference type="InterPro" id="IPR002797">
    <property type="entry name" value="Polysacc_synth"/>
</dbReference>
<keyword evidence="4 7" id="KW-0812">Transmembrane</keyword>
<dbReference type="OrthoDB" id="7980222at2"/>
<evidence type="ECO:0000256" key="4">
    <source>
        <dbReference type="ARBA" id="ARBA00022692"/>
    </source>
</evidence>
<organism evidence="8 9">
    <name type="scientific">Bosea caraganae</name>
    <dbReference type="NCBI Taxonomy" id="2763117"/>
    <lineage>
        <taxon>Bacteria</taxon>
        <taxon>Pseudomonadati</taxon>
        <taxon>Pseudomonadota</taxon>
        <taxon>Alphaproteobacteria</taxon>
        <taxon>Hyphomicrobiales</taxon>
        <taxon>Boseaceae</taxon>
        <taxon>Bosea</taxon>
    </lineage>
</organism>
<evidence type="ECO:0000256" key="7">
    <source>
        <dbReference type="SAM" id="Phobius"/>
    </source>
</evidence>
<evidence type="ECO:0000256" key="1">
    <source>
        <dbReference type="ARBA" id="ARBA00004651"/>
    </source>
</evidence>
<dbReference type="Pfam" id="PF01943">
    <property type="entry name" value="Polysacc_synt"/>
    <property type="match status" value="1"/>
</dbReference>
<feature type="transmembrane region" description="Helical" evidence="7">
    <location>
        <begin position="352"/>
        <end position="372"/>
    </location>
</feature>
<feature type="transmembrane region" description="Helical" evidence="7">
    <location>
        <begin position="204"/>
        <end position="222"/>
    </location>
</feature>
<evidence type="ECO:0000313" key="8">
    <source>
        <dbReference type="EMBL" id="RDJ24290.1"/>
    </source>
</evidence>
<protein>
    <recommendedName>
        <fullName evidence="10">Lipopolysaccharide biosynthesis protein</fullName>
    </recommendedName>
</protein>
<dbReference type="PANTHER" id="PTHR30250">
    <property type="entry name" value="PST FAMILY PREDICTED COLANIC ACID TRANSPORTER"/>
    <property type="match status" value="1"/>
</dbReference>
<feature type="transmembrane region" description="Helical" evidence="7">
    <location>
        <begin position="75"/>
        <end position="96"/>
    </location>
</feature>
<evidence type="ECO:0000256" key="5">
    <source>
        <dbReference type="ARBA" id="ARBA00022989"/>
    </source>
</evidence>
<comment type="caution">
    <text evidence="8">The sequence shown here is derived from an EMBL/GenBank/DDBJ whole genome shotgun (WGS) entry which is preliminary data.</text>
</comment>